<dbReference type="GO" id="GO:0003714">
    <property type="term" value="F:transcription corepressor activity"/>
    <property type="evidence" value="ECO:0007669"/>
    <property type="project" value="InterPro"/>
</dbReference>
<evidence type="ECO:0000256" key="1">
    <source>
        <dbReference type="ARBA" id="ARBA00004123"/>
    </source>
</evidence>
<dbReference type="Pfam" id="PF16879">
    <property type="entry name" value="Sin3a_C"/>
    <property type="match status" value="1"/>
</dbReference>
<reference evidence="10" key="1">
    <citation type="submission" date="2022-08" db="EMBL/GenBank/DDBJ databases">
        <authorList>
            <person name="Gutierrez-Valencia J."/>
        </authorList>
    </citation>
    <scope>NUCLEOTIDE SEQUENCE</scope>
</reference>
<feature type="compositionally biased region" description="Polar residues" evidence="8">
    <location>
        <begin position="876"/>
        <end position="890"/>
    </location>
</feature>
<keyword evidence="5" id="KW-0804">Transcription</keyword>
<dbReference type="FunFam" id="1.20.1160.11:FF:000003">
    <property type="entry name" value="Paired amphipathic helix SIN3-like protein"/>
    <property type="match status" value="1"/>
</dbReference>
<feature type="region of interest" description="Disordered" evidence="8">
    <location>
        <begin position="52"/>
        <end position="75"/>
    </location>
</feature>
<dbReference type="PANTHER" id="PTHR12346">
    <property type="entry name" value="SIN3B-RELATED"/>
    <property type="match status" value="1"/>
</dbReference>
<name>A0AAV0NAU6_9ROSI</name>
<feature type="compositionally biased region" description="Polar residues" evidence="8">
    <location>
        <begin position="801"/>
        <end position="815"/>
    </location>
</feature>
<dbReference type="Pfam" id="PF02671">
    <property type="entry name" value="PAH"/>
    <property type="match status" value="3"/>
</dbReference>
<evidence type="ECO:0000256" key="7">
    <source>
        <dbReference type="PROSITE-ProRule" id="PRU00810"/>
    </source>
</evidence>
<dbReference type="GO" id="GO:0000122">
    <property type="term" value="P:negative regulation of transcription by RNA polymerase II"/>
    <property type="evidence" value="ECO:0007669"/>
    <property type="project" value="TreeGrafter"/>
</dbReference>
<sequence length="1389" mass="156620">MKRVREEFYGGGSQFKRPFGSSRESCAQPSIPGVGGGAGVAVVGDGVGPAGGAGGGRMEGGGGGGGGTTATASGASHKLTTNDALTYLKEVKDMFQDKQDKYETFLEVMKDFKAQKTDTAGVIARVKELFKGHNNLIYGFNTFLPKGYEITLDDPPKKTVEFDEAMNFVNKIKKRFQNDEHVYKSFLDTLKIYRKEHKDINEVYKEVAALFKDHPDLLDEFTRFLPDNSGTAVSQHNSSTVTLRPMHIEKQLRRDKVVNSNGERNLSLQQPEMDDEKLMMKAHKEQKKRVEKDGRDNHGRDQDERELDHDSNRRKPFRKVEGYGISSNFASYDDKDKLKSMYHEGFVFCEKVKEKLGSSDDYQAFLKCLNIFNNGIIKKTDLQNLVTDLLGRYPDLMEEFNDFLQRCENIDGFLAGVMSKKSLVVDGLSARSLKVEDRDKEPKCQLDPEKERCREKYMSTSIQELDLSHCQRCTPSYRLLPDDYPIPAVSHRPDLGAQVLNDHWVSVTSGSEDYSFKHMRRNQYEESLFRCEDDRFELDMLLESVSATAKRVEELVNDINQHKFQSPIRIDGHFTALNFRCIERLYGDHGLDVLDILRKNPAIALPVILTRLKQKQEEWMLCRKDFNKVWAEIYAKNHYKSLDHRSFYFKQQDSKTLSSKSLLTEIKDLKEKQPKEDDVLFAIAAGYRQTLVPHLEYEYSDGTIHEDIHKLVQYSCEEICSTKEQLSKVMRLWTTFVELMLGIVQSNSKDNPLGGDGKDKHLLSNCKTMSSMTENGVEPAANGVVEDSKSPRKCAVDSVDENTSPQCGPTSSDIGNDTPRDLNSVKPDHVSTSDVITNTQRVEKEQKNLELSEKMAVLNIQTSCSAGDAAARVSPKTGSEQTHVNYNSDGISDRGCSSVMPLSSWVATEGYKNKGSVDTGVSVEGGIVLSANGRFSNGTTVNHNLDASTAPPKIEKEEGELSPNNEFEEEDFVGYLPIPNGKNTAESRKKGCEEELDCLGGEKNDVDADDQDSENGSEHADDVSGSESVGDDECSREDEHEEEEDEDTGLHDEVDEKAESEGEEAEGMTDAQFGGDLLPLEERVLLSVKPLAKYVPAALLDNKERNESRIFYGNDDFYVLFRLHQILYERILSAKIQSTSTDTKWRTCKNDTFVDPYPRFLTALYNLLDGSTDNAKFEDECRAIIGNQSYALFTLDKLIFKLVKQLQAVAADEMDGKLLQLYEYERTRKAGKSIESVYYDNARYFVHEDNIYRMEFTSSPSHMSIQLMENVPEKPTDVLPVSMDPNFAAYLQKDYLSVSSHGKKDPQGIILHRNKHKFDKMDALSAFCLAMDGVSIVNGLECKVSSSSCKISYVLDTEDFFYRSSRKKASRGQSRARVELFHRLLQSST</sequence>
<feature type="compositionally biased region" description="Basic and acidic residues" evidence="8">
    <location>
        <begin position="246"/>
        <end position="257"/>
    </location>
</feature>
<dbReference type="FunFam" id="1.20.1160.11:FF:000002">
    <property type="entry name" value="Paired amphipathic helix protein SIN3"/>
    <property type="match status" value="1"/>
</dbReference>
<dbReference type="SMART" id="SM00761">
    <property type="entry name" value="HDAC_interact"/>
    <property type="match status" value="1"/>
</dbReference>
<accession>A0AAV0NAU6</accession>
<feature type="domain" description="Histone deacetylase interacting" evidence="9">
    <location>
        <begin position="469"/>
        <end position="569"/>
    </location>
</feature>
<dbReference type="SUPFAM" id="SSF47762">
    <property type="entry name" value="PAH2 domain"/>
    <property type="match status" value="3"/>
</dbReference>
<evidence type="ECO:0000313" key="10">
    <source>
        <dbReference type="EMBL" id="CAI0455707.1"/>
    </source>
</evidence>
<feature type="region of interest" description="Disordered" evidence="8">
    <location>
        <begin position="872"/>
        <end position="892"/>
    </location>
</feature>
<evidence type="ECO:0000256" key="8">
    <source>
        <dbReference type="SAM" id="MobiDB-lite"/>
    </source>
</evidence>
<gene>
    <name evidence="10" type="ORF">LITE_LOCUS32459</name>
</gene>
<feature type="region of interest" description="Disordered" evidence="8">
    <location>
        <begin position="771"/>
        <end position="831"/>
    </location>
</feature>
<dbReference type="PANTHER" id="PTHR12346:SF8">
    <property type="entry name" value="PAIRED AMPHIPATHIC HELIX PROTEIN SIN3-LIKE 2"/>
    <property type="match status" value="1"/>
</dbReference>
<keyword evidence="3" id="KW-0677">Repeat</keyword>
<comment type="caution">
    <text evidence="10">The sequence shown here is derived from an EMBL/GenBank/DDBJ whole genome shotgun (WGS) entry which is preliminary data.</text>
</comment>
<evidence type="ECO:0000256" key="6">
    <source>
        <dbReference type="ARBA" id="ARBA00023242"/>
    </source>
</evidence>
<comment type="subcellular location">
    <subcellularLocation>
        <location evidence="1 7">Nucleus</location>
    </subcellularLocation>
</comment>
<dbReference type="Gene3D" id="1.20.1160.11">
    <property type="entry name" value="Paired amphipathic helix"/>
    <property type="match status" value="3"/>
</dbReference>
<organism evidence="10 11">
    <name type="scientific">Linum tenue</name>
    <dbReference type="NCBI Taxonomy" id="586396"/>
    <lineage>
        <taxon>Eukaryota</taxon>
        <taxon>Viridiplantae</taxon>
        <taxon>Streptophyta</taxon>
        <taxon>Embryophyta</taxon>
        <taxon>Tracheophyta</taxon>
        <taxon>Spermatophyta</taxon>
        <taxon>Magnoliopsida</taxon>
        <taxon>eudicotyledons</taxon>
        <taxon>Gunneridae</taxon>
        <taxon>Pentapetalae</taxon>
        <taxon>rosids</taxon>
        <taxon>fabids</taxon>
        <taxon>Malpighiales</taxon>
        <taxon>Linaceae</taxon>
        <taxon>Linum</taxon>
    </lineage>
</organism>
<feature type="region of interest" description="Disordered" evidence="8">
    <location>
        <begin position="230"/>
        <end position="317"/>
    </location>
</feature>
<evidence type="ECO:0000256" key="2">
    <source>
        <dbReference type="ARBA" id="ARBA00022491"/>
    </source>
</evidence>
<dbReference type="PROSITE" id="PS51477">
    <property type="entry name" value="PAH"/>
    <property type="match status" value="3"/>
</dbReference>
<dbReference type="EMBL" id="CAMGYJ010000008">
    <property type="protein sequence ID" value="CAI0455707.1"/>
    <property type="molecule type" value="Genomic_DNA"/>
</dbReference>
<feature type="region of interest" description="Disordered" evidence="8">
    <location>
        <begin position="1"/>
        <end position="28"/>
    </location>
</feature>
<evidence type="ECO:0000313" key="11">
    <source>
        <dbReference type="Proteomes" id="UP001154282"/>
    </source>
</evidence>
<dbReference type="GO" id="GO:0000118">
    <property type="term" value="C:histone deacetylase complex"/>
    <property type="evidence" value="ECO:0007669"/>
    <property type="project" value="TreeGrafter"/>
</dbReference>
<feature type="region of interest" description="Disordered" evidence="8">
    <location>
        <begin position="940"/>
        <end position="967"/>
    </location>
</feature>
<dbReference type="Proteomes" id="UP001154282">
    <property type="component" value="Unassembled WGS sequence"/>
</dbReference>
<evidence type="ECO:0000256" key="4">
    <source>
        <dbReference type="ARBA" id="ARBA00023015"/>
    </source>
</evidence>
<keyword evidence="2" id="KW-0678">Repressor</keyword>
<dbReference type="InterPro" id="IPR031693">
    <property type="entry name" value="Sin3_C"/>
</dbReference>
<feature type="compositionally biased region" description="Polar residues" evidence="8">
    <location>
        <begin position="258"/>
        <end position="270"/>
    </location>
</feature>
<feature type="region of interest" description="Disordered" evidence="8">
    <location>
        <begin position="1000"/>
        <end position="1071"/>
    </location>
</feature>
<dbReference type="Pfam" id="PF08295">
    <property type="entry name" value="Sin3_corepress"/>
    <property type="match status" value="1"/>
</dbReference>
<evidence type="ECO:0000256" key="3">
    <source>
        <dbReference type="ARBA" id="ARBA00022737"/>
    </source>
</evidence>
<dbReference type="InterPro" id="IPR013194">
    <property type="entry name" value="HDAC_interact_dom"/>
</dbReference>
<proteinExistence type="predicted"/>
<feature type="compositionally biased region" description="Polar residues" evidence="8">
    <location>
        <begin position="230"/>
        <end position="242"/>
    </location>
</feature>
<dbReference type="InterPro" id="IPR003822">
    <property type="entry name" value="PAH"/>
</dbReference>
<dbReference type="InterPro" id="IPR036600">
    <property type="entry name" value="PAH_sf"/>
</dbReference>
<feature type="compositionally biased region" description="Basic and acidic residues" evidence="8">
    <location>
        <begin position="1048"/>
        <end position="1060"/>
    </location>
</feature>
<evidence type="ECO:0000256" key="5">
    <source>
        <dbReference type="ARBA" id="ARBA00023163"/>
    </source>
</evidence>
<keyword evidence="11" id="KW-1185">Reference proteome</keyword>
<dbReference type="GO" id="GO:0000785">
    <property type="term" value="C:chromatin"/>
    <property type="evidence" value="ECO:0007669"/>
    <property type="project" value="TreeGrafter"/>
</dbReference>
<dbReference type="InterPro" id="IPR039774">
    <property type="entry name" value="Sin3-like"/>
</dbReference>
<dbReference type="FunFam" id="1.20.1160.11:FF:000001">
    <property type="entry name" value="Paired amphipathic helix protein Sin3"/>
    <property type="match status" value="1"/>
</dbReference>
<feature type="compositionally biased region" description="Acidic residues" evidence="8">
    <location>
        <begin position="1029"/>
        <end position="1047"/>
    </location>
</feature>
<keyword evidence="6 7" id="KW-0539">Nucleus</keyword>
<keyword evidence="4" id="KW-0805">Transcription regulation</keyword>
<feature type="compositionally biased region" description="Gly residues" evidence="8">
    <location>
        <begin position="52"/>
        <end position="68"/>
    </location>
</feature>
<protein>
    <recommendedName>
        <fullName evidence="9">Histone deacetylase interacting domain-containing protein</fullName>
    </recommendedName>
</protein>
<feature type="compositionally biased region" description="Basic and acidic residues" evidence="8">
    <location>
        <begin position="276"/>
        <end position="317"/>
    </location>
</feature>
<evidence type="ECO:0000259" key="9">
    <source>
        <dbReference type="SMART" id="SM00761"/>
    </source>
</evidence>